<accession>A0A699T1B1</accession>
<keyword evidence="2" id="KW-0378">Hydrolase</keyword>
<sequence>MDKMTRERCLKKAGKMDFARVLVEFSAENDLPNVIEIEYPPLGNRPSRIGMLEVKNGQVFNDSGNFRRNIQGNNANRQMSKNYMGLKNSDGNAKHNNGVEWQKKNSKSNTGNGFA</sequence>
<dbReference type="GO" id="GO:0016787">
    <property type="term" value="F:hydrolase activity"/>
    <property type="evidence" value="ECO:0007669"/>
    <property type="project" value="UniProtKB-KW"/>
</dbReference>
<organism evidence="2">
    <name type="scientific">Tanacetum cinerariifolium</name>
    <name type="common">Dalmatian daisy</name>
    <name type="synonym">Chrysanthemum cinerariifolium</name>
    <dbReference type="NCBI Taxonomy" id="118510"/>
    <lineage>
        <taxon>Eukaryota</taxon>
        <taxon>Viridiplantae</taxon>
        <taxon>Streptophyta</taxon>
        <taxon>Embryophyta</taxon>
        <taxon>Tracheophyta</taxon>
        <taxon>Spermatophyta</taxon>
        <taxon>Magnoliopsida</taxon>
        <taxon>eudicotyledons</taxon>
        <taxon>Gunneridae</taxon>
        <taxon>Pentapetalae</taxon>
        <taxon>asterids</taxon>
        <taxon>campanulids</taxon>
        <taxon>Asterales</taxon>
        <taxon>Asteraceae</taxon>
        <taxon>Asteroideae</taxon>
        <taxon>Anthemideae</taxon>
        <taxon>Anthemidinae</taxon>
        <taxon>Tanacetum</taxon>
    </lineage>
</organism>
<dbReference type="AlphaFoldDB" id="A0A699T1B1"/>
<evidence type="ECO:0000256" key="1">
    <source>
        <dbReference type="SAM" id="MobiDB-lite"/>
    </source>
</evidence>
<gene>
    <name evidence="2" type="ORF">Tci_875629</name>
</gene>
<protein>
    <submittedName>
        <fullName evidence="2">P-loop containing nucleoside triphosphate hydrolase</fullName>
    </submittedName>
</protein>
<name>A0A699T1B1_TANCI</name>
<proteinExistence type="predicted"/>
<dbReference type="EMBL" id="BKCJ011206512">
    <property type="protein sequence ID" value="GFD03660.1"/>
    <property type="molecule type" value="Genomic_DNA"/>
</dbReference>
<evidence type="ECO:0000313" key="2">
    <source>
        <dbReference type="EMBL" id="GFD03660.1"/>
    </source>
</evidence>
<feature type="region of interest" description="Disordered" evidence="1">
    <location>
        <begin position="81"/>
        <end position="115"/>
    </location>
</feature>
<comment type="caution">
    <text evidence="2">The sequence shown here is derived from an EMBL/GenBank/DDBJ whole genome shotgun (WGS) entry which is preliminary data.</text>
</comment>
<reference evidence="2" key="1">
    <citation type="journal article" date="2019" name="Sci. Rep.">
        <title>Draft genome of Tanacetum cinerariifolium, the natural source of mosquito coil.</title>
        <authorList>
            <person name="Yamashiro T."/>
            <person name="Shiraishi A."/>
            <person name="Satake H."/>
            <person name="Nakayama K."/>
        </authorList>
    </citation>
    <scope>NUCLEOTIDE SEQUENCE</scope>
</reference>